<evidence type="ECO:0000313" key="1">
    <source>
        <dbReference type="EMBL" id="CAD5112963.1"/>
    </source>
</evidence>
<sequence length="326" mass="37505">MYSSCSDALLRNNKVSNYYIIQIEENSVESKVECLMVNDTHFEIIIDSDKNYPNIVNSTQFENNYSYQKYVNYPNFTDSEMDKILQETLVCSQEASFKSYYSALESNMLEFWDGYKIEYNNNTDGICKCFMREACIISGESVTKCKQEVSSYDPYFNYTGEFSVFPKRLPLRKLYLGDTGHSYEAIEYSIGKLKCLGRFKENNSILYANLSPYRSCAFFASYLYDNSNSTCVTIIGSNNHITAKGNEVINSLEILGKNISCLEMIVSIPINGNNNIICPIKEGKESDECTFKCDYNFTTDVFIHFTSMKEFKICEIRGKFLETVEE</sequence>
<evidence type="ECO:0000313" key="2">
    <source>
        <dbReference type="Proteomes" id="UP000549394"/>
    </source>
</evidence>
<name>A0A7I8VC92_9ANNE</name>
<organism evidence="1 2">
    <name type="scientific">Dimorphilus gyrociliatus</name>
    <dbReference type="NCBI Taxonomy" id="2664684"/>
    <lineage>
        <taxon>Eukaryota</taxon>
        <taxon>Metazoa</taxon>
        <taxon>Spiralia</taxon>
        <taxon>Lophotrochozoa</taxon>
        <taxon>Annelida</taxon>
        <taxon>Polychaeta</taxon>
        <taxon>Polychaeta incertae sedis</taxon>
        <taxon>Dinophilidae</taxon>
        <taxon>Dimorphilus</taxon>
    </lineage>
</organism>
<dbReference type="Proteomes" id="UP000549394">
    <property type="component" value="Unassembled WGS sequence"/>
</dbReference>
<proteinExistence type="predicted"/>
<dbReference type="AlphaFoldDB" id="A0A7I8VC92"/>
<accession>A0A7I8VC92</accession>
<dbReference type="OrthoDB" id="26719at2759"/>
<gene>
    <name evidence="1" type="ORF">DGYR_LOCUS2018</name>
</gene>
<protein>
    <submittedName>
        <fullName evidence="1">Uncharacterized protein</fullName>
    </submittedName>
</protein>
<keyword evidence="2" id="KW-1185">Reference proteome</keyword>
<comment type="caution">
    <text evidence="1">The sequence shown here is derived from an EMBL/GenBank/DDBJ whole genome shotgun (WGS) entry which is preliminary data.</text>
</comment>
<reference evidence="1 2" key="1">
    <citation type="submission" date="2020-08" db="EMBL/GenBank/DDBJ databases">
        <authorList>
            <person name="Hejnol A."/>
        </authorList>
    </citation>
    <scope>NUCLEOTIDE SEQUENCE [LARGE SCALE GENOMIC DNA]</scope>
</reference>
<dbReference type="EMBL" id="CAJFCJ010000003">
    <property type="protein sequence ID" value="CAD5112963.1"/>
    <property type="molecule type" value="Genomic_DNA"/>
</dbReference>